<name>A0A822V9Y7_AGRTU</name>
<sequence>MQFIKSGRLCRLFFKLGKLDARRRRDRGATPVLRRQSRRGLLELANWPAMRKTPPRAEADPLLHFSLERRLVCEREDRVLIDRIEGVKGSRPDIIQNEFSLRRILLFRRDHRCVR</sequence>
<reference evidence="1 2" key="1">
    <citation type="submission" date="2016-01" db="EMBL/GenBank/DDBJ databases">
        <authorList>
            <person name="Regsiter A."/>
            <person name="william w."/>
        </authorList>
    </citation>
    <scope>NUCLEOTIDE SEQUENCE [LARGE SCALE GENOMIC DNA]</scope>
    <source>
        <strain evidence="1 2">B6</strain>
    </source>
</reference>
<dbReference type="EMBL" id="FCNL01000036">
    <property type="protein sequence ID" value="CVI23596.1"/>
    <property type="molecule type" value="Genomic_DNA"/>
</dbReference>
<dbReference type="AlphaFoldDB" id="A0A822V9Y7"/>
<dbReference type="Proteomes" id="UP000192074">
    <property type="component" value="Unassembled WGS sequence"/>
</dbReference>
<evidence type="ECO:0000313" key="2">
    <source>
        <dbReference type="Proteomes" id="UP000192074"/>
    </source>
</evidence>
<comment type="caution">
    <text evidence="1">The sequence shown here is derived from an EMBL/GenBank/DDBJ whole genome shotgun (WGS) entry which is preliminary data.</text>
</comment>
<accession>A0A822V9Y7</accession>
<evidence type="ECO:0000313" key="1">
    <source>
        <dbReference type="EMBL" id="CVI23596.1"/>
    </source>
</evidence>
<protein>
    <submittedName>
        <fullName evidence="1">Uncharacterized protein</fullName>
    </submittedName>
</protein>
<proteinExistence type="predicted"/>
<gene>
    <name evidence="1" type="ORF">AGR4A_Lc60062</name>
</gene>
<organism evidence="1 2">
    <name type="scientific">Agrobacterium tumefaciens str. B6</name>
    <dbReference type="NCBI Taxonomy" id="1183423"/>
    <lineage>
        <taxon>Bacteria</taxon>
        <taxon>Pseudomonadati</taxon>
        <taxon>Pseudomonadota</taxon>
        <taxon>Alphaproteobacteria</taxon>
        <taxon>Hyphomicrobiales</taxon>
        <taxon>Rhizobiaceae</taxon>
        <taxon>Rhizobium/Agrobacterium group</taxon>
        <taxon>Agrobacterium</taxon>
        <taxon>Agrobacterium tumefaciens complex</taxon>
    </lineage>
</organism>